<dbReference type="Proteomes" id="UP000327157">
    <property type="component" value="Chromosome 3"/>
</dbReference>
<accession>A0A5N5GW07</accession>
<gene>
    <name evidence="1" type="ORF">D8674_021542</name>
</gene>
<protein>
    <submittedName>
        <fullName evidence="1">S2-RNase</fullName>
    </submittedName>
</protein>
<evidence type="ECO:0000313" key="2">
    <source>
        <dbReference type="Proteomes" id="UP000327157"/>
    </source>
</evidence>
<name>A0A5N5GW07_9ROSA</name>
<dbReference type="AlphaFoldDB" id="A0A5N5GW07"/>
<reference evidence="2" key="2">
    <citation type="submission" date="2019-10" db="EMBL/GenBank/DDBJ databases">
        <title>A de novo genome assembly of a pear dwarfing rootstock.</title>
        <authorList>
            <person name="Wang F."/>
            <person name="Wang J."/>
            <person name="Li S."/>
            <person name="Zhang Y."/>
            <person name="Fang M."/>
            <person name="Ma L."/>
            <person name="Zhao Y."/>
            <person name="Jiang S."/>
        </authorList>
    </citation>
    <scope>NUCLEOTIDE SEQUENCE [LARGE SCALE GENOMIC DNA]</scope>
</reference>
<reference evidence="1 2" key="1">
    <citation type="submission" date="2019-09" db="EMBL/GenBank/DDBJ databases">
        <authorList>
            <person name="Ou C."/>
        </authorList>
    </citation>
    <scope>NUCLEOTIDE SEQUENCE [LARGE SCALE GENOMIC DNA]</scope>
    <source>
        <strain evidence="1">S2</strain>
        <tissue evidence="1">Leaf</tissue>
    </source>
</reference>
<sequence>MTHPLLMIQPLADQIALPCDDNGLQNTNYVRELLNAAIAHADFKGACTSFKDFMMRCYESLCEVPKFLSSISCC</sequence>
<comment type="caution">
    <text evidence="1">The sequence shown here is derived from an EMBL/GenBank/DDBJ whole genome shotgun (WGS) entry which is preliminary data.</text>
</comment>
<evidence type="ECO:0000313" key="1">
    <source>
        <dbReference type="EMBL" id="KAB2614954.1"/>
    </source>
</evidence>
<dbReference type="EMBL" id="SMOL01000402">
    <property type="protein sequence ID" value="KAB2614954.1"/>
    <property type="molecule type" value="Genomic_DNA"/>
</dbReference>
<keyword evidence="2" id="KW-1185">Reference proteome</keyword>
<proteinExistence type="predicted"/>
<reference evidence="1 2" key="3">
    <citation type="submission" date="2019-11" db="EMBL/GenBank/DDBJ databases">
        <title>A de novo genome assembly of a pear dwarfing rootstock.</title>
        <authorList>
            <person name="Wang F."/>
            <person name="Wang J."/>
            <person name="Li S."/>
            <person name="Zhang Y."/>
            <person name="Fang M."/>
            <person name="Ma L."/>
            <person name="Zhao Y."/>
            <person name="Jiang S."/>
        </authorList>
    </citation>
    <scope>NUCLEOTIDE SEQUENCE [LARGE SCALE GENOMIC DNA]</scope>
    <source>
        <strain evidence="1">S2</strain>
        <tissue evidence="1">Leaf</tissue>
    </source>
</reference>
<organism evidence="1 2">
    <name type="scientific">Pyrus ussuriensis x Pyrus communis</name>
    <dbReference type="NCBI Taxonomy" id="2448454"/>
    <lineage>
        <taxon>Eukaryota</taxon>
        <taxon>Viridiplantae</taxon>
        <taxon>Streptophyta</taxon>
        <taxon>Embryophyta</taxon>
        <taxon>Tracheophyta</taxon>
        <taxon>Spermatophyta</taxon>
        <taxon>Magnoliopsida</taxon>
        <taxon>eudicotyledons</taxon>
        <taxon>Gunneridae</taxon>
        <taxon>Pentapetalae</taxon>
        <taxon>rosids</taxon>
        <taxon>fabids</taxon>
        <taxon>Rosales</taxon>
        <taxon>Rosaceae</taxon>
        <taxon>Amygdaloideae</taxon>
        <taxon>Maleae</taxon>
        <taxon>Pyrus</taxon>
    </lineage>
</organism>